<evidence type="ECO:0000313" key="3">
    <source>
        <dbReference type="EMBL" id="EDV95461.1"/>
    </source>
</evidence>
<name>B4JXI5_DROGR</name>
<dbReference type="OMA" id="QDYDSPW"/>
<protein>
    <submittedName>
        <fullName evidence="3">GH17963</fullName>
    </submittedName>
</protein>
<feature type="region of interest" description="Disordered" evidence="1">
    <location>
        <begin position="78"/>
        <end position="103"/>
    </location>
</feature>
<feature type="chain" id="PRO_5002813030" evidence="2">
    <location>
        <begin position="23"/>
        <end position="180"/>
    </location>
</feature>
<evidence type="ECO:0000256" key="2">
    <source>
        <dbReference type="SAM" id="SignalP"/>
    </source>
</evidence>
<dbReference type="PhylomeDB" id="B4JXI5"/>
<feature type="signal peptide" evidence="2">
    <location>
        <begin position="1"/>
        <end position="22"/>
    </location>
</feature>
<keyword evidence="2" id="KW-0732">Signal</keyword>
<dbReference type="EMBL" id="CH916376">
    <property type="protein sequence ID" value="EDV95461.1"/>
    <property type="molecule type" value="Genomic_DNA"/>
</dbReference>
<dbReference type="HOGENOM" id="CLU_111287_0_0_1"/>
<accession>B4JXI5</accession>
<dbReference type="AlphaFoldDB" id="B4JXI5"/>
<gene>
    <name evidence="3" type="primary">Dgri\GH17963</name>
    <name evidence="3" type="ORF">Dgri_GH17963</name>
</gene>
<feature type="region of interest" description="Disordered" evidence="1">
    <location>
        <begin position="128"/>
        <end position="153"/>
    </location>
</feature>
<dbReference type="OrthoDB" id="8002565at2759"/>
<keyword evidence="4" id="KW-1185">Reference proteome</keyword>
<evidence type="ECO:0000256" key="1">
    <source>
        <dbReference type="SAM" id="MobiDB-lite"/>
    </source>
</evidence>
<reference evidence="3 4" key="1">
    <citation type="journal article" date="2007" name="Nature">
        <title>Evolution of genes and genomes on the Drosophila phylogeny.</title>
        <authorList>
            <consortium name="Drosophila 12 Genomes Consortium"/>
            <person name="Clark A.G."/>
            <person name="Eisen M.B."/>
            <person name="Smith D.R."/>
            <person name="Bergman C.M."/>
            <person name="Oliver B."/>
            <person name="Markow T.A."/>
            <person name="Kaufman T.C."/>
            <person name="Kellis M."/>
            <person name="Gelbart W."/>
            <person name="Iyer V.N."/>
            <person name="Pollard D.A."/>
            <person name="Sackton T.B."/>
            <person name="Larracuente A.M."/>
            <person name="Singh N.D."/>
            <person name="Abad J.P."/>
            <person name="Abt D.N."/>
            <person name="Adryan B."/>
            <person name="Aguade M."/>
            <person name="Akashi H."/>
            <person name="Anderson W.W."/>
            <person name="Aquadro C.F."/>
            <person name="Ardell D.H."/>
            <person name="Arguello R."/>
            <person name="Artieri C.G."/>
            <person name="Barbash D.A."/>
            <person name="Barker D."/>
            <person name="Barsanti P."/>
            <person name="Batterham P."/>
            <person name="Batzoglou S."/>
            <person name="Begun D."/>
            <person name="Bhutkar A."/>
            <person name="Blanco E."/>
            <person name="Bosak S.A."/>
            <person name="Bradley R.K."/>
            <person name="Brand A.D."/>
            <person name="Brent M.R."/>
            <person name="Brooks A.N."/>
            <person name="Brown R.H."/>
            <person name="Butlin R.K."/>
            <person name="Caggese C."/>
            <person name="Calvi B.R."/>
            <person name="Bernardo de Carvalho A."/>
            <person name="Caspi A."/>
            <person name="Castrezana S."/>
            <person name="Celniker S.E."/>
            <person name="Chang J.L."/>
            <person name="Chapple C."/>
            <person name="Chatterji S."/>
            <person name="Chinwalla A."/>
            <person name="Civetta A."/>
            <person name="Clifton S.W."/>
            <person name="Comeron J.M."/>
            <person name="Costello J.C."/>
            <person name="Coyne J.A."/>
            <person name="Daub J."/>
            <person name="David R.G."/>
            <person name="Delcher A.L."/>
            <person name="Delehaunty K."/>
            <person name="Do C.B."/>
            <person name="Ebling H."/>
            <person name="Edwards K."/>
            <person name="Eickbush T."/>
            <person name="Evans J.D."/>
            <person name="Filipski A."/>
            <person name="Findeiss S."/>
            <person name="Freyhult E."/>
            <person name="Fulton L."/>
            <person name="Fulton R."/>
            <person name="Garcia A.C."/>
            <person name="Gardiner A."/>
            <person name="Garfield D.A."/>
            <person name="Garvin B.E."/>
            <person name="Gibson G."/>
            <person name="Gilbert D."/>
            <person name="Gnerre S."/>
            <person name="Godfrey J."/>
            <person name="Good R."/>
            <person name="Gotea V."/>
            <person name="Gravely B."/>
            <person name="Greenberg A.J."/>
            <person name="Griffiths-Jones S."/>
            <person name="Gross S."/>
            <person name="Guigo R."/>
            <person name="Gustafson E.A."/>
            <person name="Haerty W."/>
            <person name="Hahn M.W."/>
            <person name="Halligan D.L."/>
            <person name="Halpern A.L."/>
            <person name="Halter G.M."/>
            <person name="Han M.V."/>
            <person name="Heger A."/>
            <person name="Hillier L."/>
            <person name="Hinrichs A.S."/>
            <person name="Holmes I."/>
            <person name="Hoskins R.A."/>
            <person name="Hubisz M.J."/>
            <person name="Hultmark D."/>
            <person name="Huntley M.A."/>
            <person name="Jaffe D.B."/>
            <person name="Jagadeeshan S."/>
            <person name="Jeck W.R."/>
            <person name="Johnson J."/>
            <person name="Jones C.D."/>
            <person name="Jordan W.C."/>
            <person name="Karpen G.H."/>
            <person name="Kataoka E."/>
            <person name="Keightley P.D."/>
            <person name="Kheradpour P."/>
            <person name="Kirkness E.F."/>
            <person name="Koerich L.B."/>
            <person name="Kristiansen K."/>
            <person name="Kudrna D."/>
            <person name="Kulathinal R.J."/>
            <person name="Kumar S."/>
            <person name="Kwok R."/>
            <person name="Lander E."/>
            <person name="Langley C.H."/>
            <person name="Lapoint R."/>
            <person name="Lazzaro B.P."/>
            <person name="Lee S.J."/>
            <person name="Levesque L."/>
            <person name="Li R."/>
            <person name="Lin C.F."/>
            <person name="Lin M.F."/>
            <person name="Lindblad-Toh K."/>
            <person name="Llopart A."/>
            <person name="Long M."/>
            <person name="Low L."/>
            <person name="Lozovsky E."/>
            <person name="Lu J."/>
            <person name="Luo M."/>
            <person name="Machado C.A."/>
            <person name="Makalowski W."/>
            <person name="Marzo M."/>
            <person name="Matsuda M."/>
            <person name="Matzkin L."/>
            <person name="McAllister B."/>
            <person name="McBride C.S."/>
            <person name="McKernan B."/>
            <person name="McKernan K."/>
            <person name="Mendez-Lago M."/>
            <person name="Minx P."/>
            <person name="Mollenhauer M.U."/>
            <person name="Montooth K."/>
            <person name="Mount S.M."/>
            <person name="Mu X."/>
            <person name="Myers E."/>
            <person name="Negre B."/>
            <person name="Newfeld S."/>
            <person name="Nielsen R."/>
            <person name="Noor M.A."/>
            <person name="O'Grady P."/>
            <person name="Pachter L."/>
            <person name="Papaceit M."/>
            <person name="Parisi M.J."/>
            <person name="Parisi M."/>
            <person name="Parts L."/>
            <person name="Pedersen J.S."/>
            <person name="Pesole G."/>
            <person name="Phillippy A.M."/>
            <person name="Ponting C.P."/>
            <person name="Pop M."/>
            <person name="Porcelli D."/>
            <person name="Powell J.R."/>
            <person name="Prohaska S."/>
            <person name="Pruitt K."/>
            <person name="Puig M."/>
            <person name="Quesneville H."/>
            <person name="Ram K.R."/>
            <person name="Rand D."/>
            <person name="Rasmussen M.D."/>
            <person name="Reed L.K."/>
            <person name="Reenan R."/>
            <person name="Reily A."/>
            <person name="Remington K.A."/>
            <person name="Rieger T.T."/>
            <person name="Ritchie M.G."/>
            <person name="Robin C."/>
            <person name="Rogers Y.H."/>
            <person name="Rohde C."/>
            <person name="Rozas J."/>
            <person name="Rubenfield M.J."/>
            <person name="Ruiz A."/>
            <person name="Russo S."/>
            <person name="Salzberg S.L."/>
            <person name="Sanchez-Gracia A."/>
            <person name="Saranga D.J."/>
            <person name="Sato H."/>
            <person name="Schaeffer S.W."/>
            <person name="Schatz M.C."/>
            <person name="Schlenke T."/>
            <person name="Schwartz R."/>
            <person name="Segarra C."/>
            <person name="Singh R.S."/>
            <person name="Sirot L."/>
            <person name="Sirota M."/>
            <person name="Sisneros N.B."/>
            <person name="Smith C.D."/>
            <person name="Smith T.F."/>
            <person name="Spieth J."/>
            <person name="Stage D.E."/>
            <person name="Stark A."/>
            <person name="Stephan W."/>
            <person name="Strausberg R.L."/>
            <person name="Strempel S."/>
            <person name="Sturgill D."/>
            <person name="Sutton G."/>
            <person name="Sutton G.G."/>
            <person name="Tao W."/>
            <person name="Teichmann S."/>
            <person name="Tobari Y.N."/>
            <person name="Tomimura Y."/>
            <person name="Tsolas J.M."/>
            <person name="Valente V.L."/>
            <person name="Venter E."/>
            <person name="Venter J.C."/>
            <person name="Vicario S."/>
            <person name="Vieira F.G."/>
            <person name="Vilella A.J."/>
            <person name="Villasante A."/>
            <person name="Walenz B."/>
            <person name="Wang J."/>
            <person name="Wasserman M."/>
            <person name="Watts T."/>
            <person name="Wilson D."/>
            <person name="Wilson R.K."/>
            <person name="Wing R.A."/>
            <person name="Wolfner M.F."/>
            <person name="Wong A."/>
            <person name="Wong G.K."/>
            <person name="Wu C.I."/>
            <person name="Wu G."/>
            <person name="Yamamoto D."/>
            <person name="Yang H.P."/>
            <person name="Yang S.P."/>
            <person name="Yorke J.A."/>
            <person name="Yoshida K."/>
            <person name="Zdobnov E."/>
            <person name="Zhang P."/>
            <person name="Zhang Y."/>
            <person name="Zimin A.V."/>
            <person name="Baldwin J."/>
            <person name="Abdouelleil A."/>
            <person name="Abdulkadir J."/>
            <person name="Abebe A."/>
            <person name="Abera B."/>
            <person name="Abreu J."/>
            <person name="Acer S.C."/>
            <person name="Aftuck L."/>
            <person name="Alexander A."/>
            <person name="An P."/>
            <person name="Anderson E."/>
            <person name="Anderson S."/>
            <person name="Arachi H."/>
            <person name="Azer M."/>
            <person name="Bachantsang P."/>
            <person name="Barry A."/>
            <person name="Bayul T."/>
            <person name="Berlin A."/>
            <person name="Bessette D."/>
            <person name="Bloom T."/>
            <person name="Blye J."/>
            <person name="Boguslavskiy L."/>
            <person name="Bonnet C."/>
            <person name="Boukhgalter B."/>
            <person name="Bourzgui I."/>
            <person name="Brown A."/>
            <person name="Cahill P."/>
            <person name="Channer S."/>
            <person name="Cheshatsang Y."/>
            <person name="Chuda L."/>
            <person name="Citroen M."/>
            <person name="Collymore A."/>
            <person name="Cooke P."/>
            <person name="Costello M."/>
            <person name="D'Aco K."/>
            <person name="Daza R."/>
            <person name="De Haan G."/>
            <person name="DeGray S."/>
            <person name="DeMaso C."/>
            <person name="Dhargay N."/>
            <person name="Dooley K."/>
            <person name="Dooley E."/>
            <person name="Doricent M."/>
            <person name="Dorje P."/>
            <person name="Dorjee K."/>
            <person name="Dupes A."/>
            <person name="Elong R."/>
            <person name="Falk J."/>
            <person name="Farina A."/>
            <person name="Faro S."/>
            <person name="Ferguson D."/>
            <person name="Fisher S."/>
            <person name="Foley C.D."/>
            <person name="Franke A."/>
            <person name="Friedrich D."/>
            <person name="Gadbois L."/>
            <person name="Gearin G."/>
            <person name="Gearin C.R."/>
            <person name="Giannoukos G."/>
            <person name="Goode T."/>
            <person name="Graham J."/>
            <person name="Grandbois E."/>
            <person name="Grewal S."/>
            <person name="Gyaltsen K."/>
            <person name="Hafez N."/>
            <person name="Hagos B."/>
            <person name="Hall J."/>
            <person name="Henson C."/>
            <person name="Hollinger A."/>
            <person name="Honan T."/>
            <person name="Huard M.D."/>
            <person name="Hughes L."/>
            <person name="Hurhula B."/>
            <person name="Husby M.E."/>
            <person name="Kamat A."/>
            <person name="Kanga B."/>
            <person name="Kashin S."/>
            <person name="Khazanovich D."/>
            <person name="Kisner P."/>
            <person name="Lance K."/>
            <person name="Lara M."/>
            <person name="Lee W."/>
            <person name="Lennon N."/>
            <person name="Letendre F."/>
            <person name="LeVine R."/>
            <person name="Lipovsky A."/>
            <person name="Liu X."/>
            <person name="Liu J."/>
            <person name="Liu S."/>
            <person name="Lokyitsang T."/>
            <person name="Lokyitsang Y."/>
            <person name="Lubonja R."/>
            <person name="Lui A."/>
            <person name="MacDonald P."/>
            <person name="Magnisalis V."/>
            <person name="Maru K."/>
            <person name="Matthews C."/>
            <person name="McCusker W."/>
            <person name="McDonough S."/>
            <person name="Mehta T."/>
            <person name="Meldrim J."/>
            <person name="Meneus L."/>
            <person name="Mihai O."/>
            <person name="Mihalev A."/>
            <person name="Mihova T."/>
            <person name="Mittelman R."/>
            <person name="Mlenga V."/>
            <person name="Montmayeur A."/>
            <person name="Mulrain L."/>
            <person name="Navidi A."/>
            <person name="Naylor J."/>
            <person name="Negash T."/>
            <person name="Nguyen T."/>
            <person name="Nguyen N."/>
            <person name="Nicol R."/>
            <person name="Norbu C."/>
            <person name="Norbu N."/>
            <person name="Novod N."/>
            <person name="O'Neill B."/>
            <person name="Osman S."/>
            <person name="Markiewicz E."/>
            <person name="Oyono O.L."/>
            <person name="Patti C."/>
            <person name="Phunkhang P."/>
            <person name="Pierre F."/>
            <person name="Priest M."/>
            <person name="Raghuraman S."/>
            <person name="Rege F."/>
            <person name="Reyes R."/>
            <person name="Rise C."/>
            <person name="Rogov P."/>
            <person name="Ross K."/>
            <person name="Ryan E."/>
            <person name="Settipalli S."/>
            <person name="Shea T."/>
            <person name="Sherpa N."/>
            <person name="Shi L."/>
            <person name="Shih D."/>
            <person name="Sparrow T."/>
            <person name="Spaulding J."/>
            <person name="Stalker J."/>
            <person name="Stange-Thomann N."/>
            <person name="Stavropoulos S."/>
            <person name="Stone C."/>
            <person name="Strader C."/>
            <person name="Tesfaye S."/>
            <person name="Thomson T."/>
            <person name="Thoulutsang Y."/>
            <person name="Thoulutsang D."/>
            <person name="Topham K."/>
            <person name="Topping I."/>
            <person name="Tsamla T."/>
            <person name="Vassiliev H."/>
            <person name="Vo A."/>
            <person name="Wangchuk T."/>
            <person name="Wangdi T."/>
            <person name="Weiand M."/>
            <person name="Wilkinson J."/>
            <person name="Wilson A."/>
            <person name="Yadav S."/>
            <person name="Young G."/>
            <person name="Yu Q."/>
            <person name="Zembek L."/>
            <person name="Zhong D."/>
            <person name="Zimmer A."/>
            <person name="Zwirko Z."/>
            <person name="Jaffe D.B."/>
            <person name="Alvarez P."/>
            <person name="Brockman W."/>
            <person name="Butler J."/>
            <person name="Chin C."/>
            <person name="Gnerre S."/>
            <person name="Grabherr M."/>
            <person name="Kleber M."/>
            <person name="Mauceli E."/>
            <person name="MacCallum I."/>
        </authorList>
    </citation>
    <scope>NUCLEOTIDE SEQUENCE [LARGE SCALE GENOMIC DNA]</scope>
    <source>
        <strain evidence="4">Tucson 15287-2541.00</strain>
    </source>
</reference>
<proteinExistence type="predicted"/>
<feature type="compositionally biased region" description="Polar residues" evidence="1">
    <location>
        <begin position="141"/>
        <end position="153"/>
    </location>
</feature>
<dbReference type="InParanoid" id="B4JXI5"/>
<sequence>MKLYLATLLLLLLLICCSLNCAVSLRHNLIKVRATGFLPFESDLVLPLGILRQLEAQERSSRVFPAHARPLRWRTKTQPRLKGTKGQVRLERAHSNSNADPSMQMYNLIDDDGELLLNMRVHHHNQNNLDRSASWRPSKWRPTTSSPLAIASSSPRPLPLHQYLNENRRIFGGRQDWIYK</sequence>
<dbReference type="eggNOG" id="ENOG502TBEM">
    <property type="taxonomic scope" value="Eukaryota"/>
</dbReference>
<dbReference type="KEGG" id="dgr:6569319"/>
<evidence type="ECO:0000313" key="4">
    <source>
        <dbReference type="Proteomes" id="UP000001070"/>
    </source>
</evidence>
<dbReference type="Proteomes" id="UP000001070">
    <property type="component" value="Unassembled WGS sequence"/>
</dbReference>
<organism evidence="4">
    <name type="scientific">Drosophila grimshawi</name>
    <name type="common">Hawaiian fruit fly</name>
    <name type="synonym">Idiomyia grimshawi</name>
    <dbReference type="NCBI Taxonomy" id="7222"/>
    <lineage>
        <taxon>Eukaryota</taxon>
        <taxon>Metazoa</taxon>
        <taxon>Ecdysozoa</taxon>
        <taxon>Arthropoda</taxon>
        <taxon>Hexapoda</taxon>
        <taxon>Insecta</taxon>
        <taxon>Pterygota</taxon>
        <taxon>Neoptera</taxon>
        <taxon>Endopterygota</taxon>
        <taxon>Diptera</taxon>
        <taxon>Brachycera</taxon>
        <taxon>Muscomorpha</taxon>
        <taxon>Ephydroidea</taxon>
        <taxon>Drosophilidae</taxon>
        <taxon>Drosophila</taxon>
        <taxon>Hawaiian Drosophila</taxon>
    </lineage>
</organism>